<dbReference type="Proteomes" id="UP000228496">
    <property type="component" value="Unassembled WGS sequence"/>
</dbReference>
<reference evidence="3 4" key="1">
    <citation type="submission" date="2017-09" db="EMBL/GenBank/DDBJ databases">
        <title>Depth-based differentiation of microbial function through sediment-hosted aquifers and enrichment of novel symbionts in the deep terrestrial subsurface.</title>
        <authorList>
            <person name="Probst A.J."/>
            <person name="Ladd B."/>
            <person name="Jarett J.K."/>
            <person name="Geller-Mcgrath D.E."/>
            <person name="Sieber C.M."/>
            <person name="Emerson J.B."/>
            <person name="Anantharaman K."/>
            <person name="Thomas B.C."/>
            <person name="Malmstrom R."/>
            <person name="Stieglmeier M."/>
            <person name="Klingl A."/>
            <person name="Woyke T."/>
            <person name="Ryan C.M."/>
            <person name="Banfield J.F."/>
        </authorList>
    </citation>
    <scope>NUCLEOTIDE SEQUENCE [LARGE SCALE GENOMIC DNA]</scope>
    <source>
        <strain evidence="3">CG10_big_fil_rev_8_21_14_0_10_36_16</strain>
    </source>
</reference>
<evidence type="ECO:0000259" key="2">
    <source>
        <dbReference type="Pfam" id="PF13406"/>
    </source>
</evidence>
<dbReference type="Pfam" id="PF13406">
    <property type="entry name" value="SLT_2"/>
    <property type="match status" value="1"/>
</dbReference>
<feature type="domain" description="Transglycosylase SLT" evidence="2">
    <location>
        <begin position="264"/>
        <end position="403"/>
    </location>
</feature>
<name>A0A2J0Q6T4_9BACT</name>
<sequence length="449" mass="50724">MKSRIKIAIVIAIFVLALFGGNVLFLNNYSFADVQDDITEKEQQIKELEELIQKYQGELETNSQKKRTLESEIYKLNTQINQIQAEIKSLDIYIDKTEIGITDTQDQINDAKNKIETHKNAMGGYLQEIYFTDKETLTHVLLKNGRISEFFDDLNNIQTTQDNLRLIIENIRQLKLSLEEKEEGLRNKKDELEQLRYFQSLERNNVASIRNERSDILNQTKGQEKQFQDLISKSKRDIAAIQSQITYLVQQGITAEDAVKFGELAARRVGIRPAFLIAILEIESGLGRNVGSGNWRDDMYECYIRLGTIYYPSRKSYYLQRAETEKNAFFEVVNKLGLDPDSVKVSAEPNYGCGGAMGPAQFIPSTWLAYEDKVAELTGHNPPNPWNIEDAFMASAIKLAAGGATSQTRAGESGAARAYIGGKTTCSSSICNYYANAVLRKADEIEKNL</sequence>
<evidence type="ECO:0000256" key="1">
    <source>
        <dbReference type="SAM" id="Coils"/>
    </source>
</evidence>
<dbReference type="AlphaFoldDB" id="A0A2J0Q6T4"/>
<dbReference type="Gene3D" id="1.10.8.350">
    <property type="entry name" value="Bacterial muramidase"/>
    <property type="match status" value="1"/>
</dbReference>
<proteinExistence type="predicted"/>
<dbReference type="EMBL" id="PCXQ01000005">
    <property type="protein sequence ID" value="PJE50660.1"/>
    <property type="molecule type" value="Genomic_DNA"/>
</dbReference>
<dbReference type="InterPro" id="IPR023346">
    <property type="entry name" value="Lysozyme-like_dom_sf"/>
</dbReference>
<feature type="coiled-coil region" evidence="1">
    <location>
        <begin position="168"/>
        <end position="195"/>
    </location>
</feature>
<evidence type="ECO:0000313" key="3">
    <source>
        <dbReference type="EMBL" id="PJE50660.1"/>
    </source>
</evidence>
<evidence type="ECO:0000313" key="4">
    <source>
        <dbReference type="Proteomes" id="UP000228496"/>
    </source>
</evidence>
<dbReference type="InterPro" id="IPR031304">
    <property type="entry name" value="SLT_2"/>
</dbReference>
<dbReference type="SUPFAM" id="SSF53955">
    <property type="entry name" value="Lysozyme-like"/>
    <property type="match status" value="1"/>
</dbReference>
<feature type="coiled-coil region" evidence="1">
    <location>
        <begin position="31"/>
        <end position="128"/>
    </location>
</feature>
<protein>
    <recommendedName>
        <fullName evidence="2">Transglycosylase SLT domain-containing protein</fullName>
    </recommendedName>
</protein>
<comment type="caution">
    <text evidence="3">The sequence shown here is derived from an EMBL/GenBank/DDBJ whole genome shotgun (WGS) entry which is preliminary data.</text>
</comment>
<gene>
    <name evidence="3" type="ORF">COV29_02910</name>
</gene>
<organism evidence="3 4">
    <name type="scientific">Candidatus Yanofskybacteria bacterium CG10_big_fil_rev_8_21_14_0_10_36_16</name>
    <dbReference type="NCBI Taxonomy" id="1975096"/>
    <lineage>
        <taxon>Bacteria</taxon>
        <taxon>Candidatus Yanofskyibacteriota</taxon>
    </lineage>
</organism>
<keyword evidence="1" id="KW-0175">Coiled coil</keyword>
<accession>A0A2J0Q6T4</accession>
<dbReference type="Gene3D" id="6.10.250.3150">
    <property type="match status" value="1"/>
</dbReference>